<name>A0A1B0DNI5_PHLPP</name>
<feature type="domain" description="V-type proton ATPase subunit S1/VOA1 transmembrane" evidence="6">
    <location>
        <begin position="344"/>
        <end position="382"/>
    </location>
</feature>
<dbReference type="Proteomes" id="UP000092462">
    <property type="component" value="Unassembled WGS sequence"/>
</dbReference>
<evidence type="ECO:0000313" key="8">
    <source>
        <dbReference type="Proteomes" id="UP000092462"/>
    </source>
</evidence>
<evidence type="ECO:0000256" key="3">
    <source>
        <dbReference type="ARBA" id="ARBA00022692"/>
    </source>
</evidence>
<accession>A0A1B0DNI5</accession>
<dbReference type="GO" id="GO:0030641">
    <property type="term" value="P:regulation of cellular pH"/>
    <property type="evidence" value="ECO:0007669"/>
    <property type="project" value="TreeGrafter"/>
</dbReference>
<proteinExistence type="inferred from homology"/>
<evidence type="ECO:0000256" key="1">
    <source>
        <dbReference type="ARBA" id="ARBA00004167"/>
    </source>
</evidence>
<comment type="subcellular location">
    <subcellularLocation>
        <location evidence="1">Membrane</location>
        <topology evidence="1">Single-pass membrane protein</topology>
    </subcellularLocation>
</comment>
<reference evidence="7" key="1">
    <citation type="submission" date="2022-08" db="UniProtKB">
        <authorList>
            <consortium name="EnsemblMetazoa"/>
        </authorList>
    </citation>
    <scope>IDENTIFICATION</scope>
    <source>
        <strain evidence="7">Israel</strain>
    </source>
</reference>
<protein>
    <recommendedName>
        <fullName evidence="6">V-type proton ATPase subunit S1/VOA1 transmembrane domain-containing protein</fullName>
    </recommendedName>
</protein>
<keyword evidence="3" id="KW-0812">Transmembrane</keyword>
<keyword evidence="5" id="KW-0472">Membrane</keyword>
<organism evidence="7 8">
    <name type="scientific">Phlebotomus papatasi</name>
    <name type="common">Sandfly</name>
    <dbReference type="NCBI Taxonomy" id="29031"/>
    <lineage>
        <taxon>Eukaryota</taxon>
        <taxon>Metazoa</taxon>
        <taxon>Ecdysozoa</taxon>
        <taxon>Arthropoda</taxon>
        <taxon>Hexapoda</taxon>
        <taxon>Insecta</taxon>
        <taxon>Pterygota</taxon>
        <taxon>Neoptera</taxon>
        <taxon>Endopterygota</taxon>
        <taxon>Diptera</taxon>
        <taxon>Nematocera</taxon>
        <taxon>Psychodoidea</taxon>
        <taxon>Psychodidae</taxon>
        <taxon>Phlebotomus</taxon>
        <taxon>Phlebotomus</taxon>
    </lineage>
</organism>
<keyword evidence="4" id="KW-1133">Transmembrane helix</keyword>
<evidence type="ECO:0000259" key="6">
    <source>
        <dbReference type="Pfam" id="PF20520"/>
    </source>
</evidence>
<evidence type="ECO:0000313" key="7">
    <source>
        <dbReference type="EnsemblMetazoa" id="PPAI010030-PA"/>
    </source>
</evidence>
<dbReference type="AlphaFoldDB" id="A0A1B0DNI5"/>
<sequence>MKALVGTLVLVFCVNAAFGFEGVPLLLWGSTQGKTFNPPALNALASSNLLSENIVESQYTVVFVGDKLSPEALNECGAKKCFPYLENVPQKTYFANVENPIGLLATIGDERKTEWVNAGSKLTPEAGKISFVTLTPGDFSTQDAEIAEMVKDVEATGYKNSAFIYTAAHNNVAEDGMIARRIKREVTNKQEEVPEEPIIYYRDNETFIISYSSIAYKAVGADDPIELNFTSAATSRLNDTEDGLALDLLGDGPKLSFHIRGENGRWWVEKLLYAEKEYYLNTFIGTHIGFSFACTPTSRFLSMEEVQPGSFNELQITRLQLEPRFSTDSTEPFLGYSEPWDCVGFISPGIIGGLFVTILLLIILAAGLSWIMEIRTMDRFDDVKGKTITVNVSE</sequence>
<comment type="similarity">
    <text evidence="2">Belongs to the vacuolar ATPase subunit S1 family.</text>
</comment>
<dbReference type="VEuPathDB" id="VectorBase:PPAI010030"/>
<dbReference type="PANTHER" id="PTHR12471">
    <property type="entry name" value="VACUOLAR ATP SYNTHASE SUBUNIT S1"/>
    <property type="match status" value="1"/>
</dbReference>
<dbReference type="VEuPathDB" id="VectorBase:PPAPM1_009022"/>
<evidence type="ECO:0000256" key="4">
    <source>
        <dbReference type="ARBA" id="ARBA00022989"/>
    </source>
</evidence>
<dbReference type="InterPro" id="IPR008388">
    <property type="entry name" value="Ac45_acc_su"/>
</dbReference>
<evidence type="ECO:0000256" key="5">
    <source>
        <dbReference type="ARBA" id="ARBA00023136"/>
    </source>
</evidence>
<evidence type="ECO:0000256" key="2">
    <source>
        <dbReference type="ARBA" id="ARBA00009037"/>
    </source>
</evidence>
<dbReference type="EnsemblMetazoa" id="PPAI010030-RA">
    <property type="protein sequence ID" value="PPAI010030-PA"/>
    <property type="gene ID" value="PPAI010030"/>
</dbReference>
<dbReference type="GO" id="GO:0033176">
    <property type="term" value="C:proton-transporting V-type ATPase complex"/>
    <property type="evidence" value="ECO:0007669"/>
    <property type="project" value="TreeGrafter"/>
</dbReference>
<dbReference type="GO" id="GO:0001671">
    <property type="term" value="F:ATPase activator activity"/>
    <property type="evidence" value="ECO:0007669"/>
    <property type="project" value="TreeGrafter"/>
</dbReference>
<dbReference type="PANTHER" id="PTHR12471:SF7">
    <property type="entry name" value="V-TYPE PROTON ATPASE SUBUNIT S1"/>
    <property type="match status" value="1"/>
</dbReference>
<dbReference type="InterPro" id="IPR046756">
    <property type="entry name" value="VAS1/VOA1_TM"/>
</dbReference>
<dbReference type="Pfam" id="PF20520">
    <property type="entry name" value="Ac45-VOA1_TM"/>
    <property type="match status" value="1"/>
</dbReference>
<keyword evidence="8" id="KW-1185">Reference proteome</keyword>
<dbReference type="EMBL" id="AJVK01084829">
    <property type="status" value="NOT_ANNOTATED_CDS"/>
    <property type="molecule type" value="Genomic_DNA"/>
</dbReference>